<protein>
    <recommendedName>
        <fullName evidence="3">NAD-dependent epimerase/dehydratase domain-containing protein</fullName>
    </recommendedName>
</protein>
<organism evidence="4 5">
    <name type="scientific">Physocladia obscura</name>
    <dbReference type="NCBI Taxonomy" id="109957"/>
    <lineage>
        <taxon>Eukaryota</taxon>
        <taxon>Fungi</taxon>
        <taxon>Fungi incertae sedis</taxon>
        <taxon>Chytridiomycota</taxon>
        <taxon>Chytridiomycota incertae sedis</taxon>
        <taxon>Chytridiomycetes</taxon>
        <taxon>Chytridiales</taxon>
        <taxon>Chytriomycetaceae</taxon>
        <taxon>Physocladia</taxon>
    </lineage>
</organism>
<sequence>MVLVLVTGVTGFVASHTVRQLLSIDGPGEPIKVRGTVRGLTSAKRDLIVKTLAPSGKEGQLELVEVDLLDGADKWAAAVAGCELVVHIASPYSLRPPRHASDMIEPAVRGTRAVLEACAAPPSAVRRVVVTSSIVAVSSGRLAEYSAVRPSAASPSGVLVVSRNTVFGPADWPDWPRVVDVYEQSKTLAERAAWDFMLRPDLPHRFELCSVLPGYILGPYLLPNFGSSIELVKSLLNREYPGLPDPCVISVVDVRDVASAHIAAMLSDTDVSGKRFIVSPHSVSLKKASSILSEEFGKFGYKTPSISLPEFVLKLIALFDSNAAAIVTHLHTVVQYDCSEAENVLKIKWTNLADSLNDMGYSLIKFGVVKKKPAFVPRD</sequence>
<feature type="domain" description="NAD-dependent epimerase/dehydratase" evidence="3">
    <location>
        <begin position="4"/>
        <end position="133"/>
    </location>
</feature>
<comment type="caution">
    <text evidence="4">The sequence shown here is derived from an EMBL/GenBank/DDBJ whole genome shotgun (WGS) entry which is preliminary data.</text>
</comment>
<dbReference type="InterPro" id="IPR036291">
    <property type="entry name" value="NAD(P)-bd_dom_sf"/>
</dbReference>
<dbReference type="PANTHER" id="PTHR10366">
    <property type="entry name" value="NAD DEPENDENT EPIMERASE/DEHYDRATASE"/>
    <property type="match status" value="1"/>
</dbReference>
<keyword evidence="5" id="KW-1185">Reference proteome</keyword>
<evidence type="ECO:0000256" key="1">
    <source>
        <dbReference type="ARBA" id="ARBA00023002"/>
    </source>
</evidence>
<evidence type="ECO:0000259" key="3">
    <source>
        <dbReference type="Pfam" id="PF01370"/>
    </source>
</evidence>
<gene>
    <name evidence="4" type="ORF">HK100_012804</name>
</gene>
<evidence type="ECO:0000313" key="4">
    <source>
        <dbReference type="EMBL" id="KAJ3120413.1"/>
    </source>
</evidence>
<dbReference type="Pfam" id="PF01370">
    <property type="entry name" value="Epimerase"/>
    <property type="match status" value="1"/>
</dbReference>
<comment type="similarity">
    <text evidence="2">Belongs to the NAD(P)-dependent epimerase/dehydratase family. Dihydroflavonol-4-reductase subfamily.</text>
</comment>
<dbReference type="PANTHER" id="PTHR10366:SF564">
    <property type="entry name" value="STEROL-4-ALPHA-CARBOXYLATE 3-DEHYDROGENASE, DECARBOXYLATING"/>
    <property type="match status" value="1"/>
</dbReference>
<dbReference type="GO" id="GO:0016616">
    <property type="term" value="F:oxidoreductase activity, acting on the CH-OH group of donors, NAD or NADP as acceptor"/>
    <property type="evidence" value="ECO:0007669"/>
    <property type="project" value="TreeGrafter"/>
</dbReference>
<dbReference type="EMBL" id="JADGJH010000968">
    <property type="protein sequence ID" value="KAJ3120413.1"/>
    <property type="molecule type" value="Genomic_DNA"/>
</dbReference>
<evidence type="ECO:0000256" key="2">
    <source>
        <dbReference type="ARBA" id="ARBA00023445"/>
    </source>
</evidence>
<dbReference type="Proteomes" id="UP001211907">
    <property type="component" value="Unassembled WGS sequence"/>
</dbReference>
<dbReference type="InterPro" id="IPR050425">
    <property type="entry name" value="NAD(P)_dehydrat-like"/>
</dbReference>
<dbReference type="Gene3D" id="3.40.50.720">
    <property type="entry name" value="NAD(P)-binding Rossmann-like Domain"/>
    <property type="match status" value="1"/>
</dbReference>
<dbReference type="AlphaFoldDB" id="A0AAD5T560"/>
<dbReference type="SUPFAM" id="SSF51735">
    <property type="entry name" value="NAD(P)-binding Rossmann-fold domains"/>
    <property type="match status" value="1"/>
</dbReference>
<keyword evidence="1" id="KW-0560">Oxidoreductase</keyword>
<proteinExistence type="inferred from homology"/>
<dbReference type="InterPro" id="IPR001509">
    <property type="entry name" value="Epimerase_deHydtase"/>
</dbReference>
<evidence type="ECO:0000313" key="5">
    <source>
        <dbReference type="Proteomes" id="UP001211907"/>
    </source>
</evidence>
<accession>A0AAD5T560</accession>
<reference evidence="4" key="1">
    <citation type="submission" date="2020-05" db="EMBL/GenBank/DDBJ databases">
        <title>Phylogenomic resolution of chytrid fungi.</title>
        <authorList>
            <person name="Stajich J.E."/>
            <person name="Amses K."/>
            <person name="Simmons R."/>
            <person name="Seto K."/>
            <person name="Myers J."/>
            <person name="Bonds A."/>
            <person name="Quandt C.A."/>
            <person name="Barry K."/>
            <person name="Liu P."/>
            <person name="Grigoriev I."/>
            <person name="Longcore J.E."/>
            <person name="James T.Y."/>
        </authorList>
    </citation>
    <scope>NUCLEOTIDE SEQUENCE</scope>
    <source>
        <strain evidence="4">JEL0513</strain>
    </source>
</reference>
<name>A0AAD5T560_9FUNG</name>